<name>A0ABM3I6G5_ZIZJJ</name>
<dbReference type="RefSeq" id="XP_048321514.1">
    <property type="nucleotide sequence ID" value="XM_048465557.2"/>
</dbReference>
<dbReference type="Proteomes" id="UP001652623">
    <property type="component" value="Chromosome 11"/>
</dbReference>
<feature type="compositionally biased region" description="Basic and acidic residues" evidence="1">
    <location>
        <begin position="1"/>
        <end position="13"/>
    </location>
</feature>
<feature type="region of interest" description="Disordered" evidence="1">
    <location>
        <begin position="82"/>
        <end position="153"/>
    </location>
</feature>
<dbReference type="PANTHER" id="PTHR37255">
    <property type="entry name" value="OS07G0669600 PROTEIN"/>
    <property type="match status" value="1"/>
</dbReference>
<reference evidence="3" key="1">
    <citation type="submission" date="2025-08" db="UniProtKB">
        <authorList>
            <consortium name="RefSeq"/>
        </authorList>
    </citation>
    <scope>IDENTIFICATION</scope>
    <source>
        <tissue evidence="3">Seedling</tissue>
    </source>
</reference>
<feature type="compositionally biased region" description="Low complexity" evidence="1">
    <location>
        <begin position="21"/>
        <end position="35"/>
    </location>
</feature>
<protein>
    <submittedName>
        <fullName evidence="3">Uncharacterized protein LOC107433210 isoform X1</fullName>
    </submittedName>
</protein>
<feature type="compositionally biased region" description="Polar residues" evidence="1">
    <location>
        <begin position="82"/>
        <end position="92"/>
    </location>
</feature>
<organism evidence="2 3">
    <name type="scientific">Ziziphus jujuba</name>
    <name type="common">Chinese jujube</name>
    <name type="synonym">Ziziphus sativa</name>
    <dbReference type="NCBI Taxonomy" id="326968"/>
    <lineage>
        <taxon>Eukaryota</taxon>
        <taxon>Viridiplantae</taxon>
        <taxon>Streptophyta</taxon>
        <taxon>Embryophyta</taxon>
        <taxon>Tracheophyta</taxon>
        <taxon>Spermatophyta</taxon>
        <taxon>Magnoliopsida</taxon>
        <taxon>eudicotyledons</taxon>
        <taxon>Gunneridae</taxon>
        <taxon>Pentapetalae</taxon>
        <taxon>rosids</taxon>
        <taxon>fabids</taxon>
        <taxon>Rosales</taxon>
        <taxon>Rhamnaceae</taxon>
        <taxon>Paliureae</taxon>
        <taxon>Ziziphus</taxon>
    </lineage>
</organism>
<gene>
    <name evidence="3" type="primary">LOC107433210</name>
</gene>
<dbReference type="PANTHER" id="PTHR37255:SF1">
    <property type="entry name" value="OS07G0669600 PROTEIN"/>
    <property type="match status" value="1"/>
</dbReference>
<feature type="compositionally biased region" description="Basic residues" evidence="1">
    <location>
        <begin position="123"/>
        <end position="147"/>
    </location>
</feature>
<evidence type="ECO:0000313" key="2">
    <source>
        <dbReference type="Proteomes" id="UP001652623"/>
    </source>
</evidence>
<sequence length="170" mass="18927">MKDEELSEEEKKALRGSKFAPLPSLPSSSRSQPRLAHPGGPLTTNKAAALAKFLERKLQEPNGLASLNPDLIELAVNNAKNTVFSSGTSDSGRNIRHVNSFGDSEPENAQESSEEGKAESSKPKKRKKKKKKHEKKKNKKQKVKKIKWAPLTGVRNLRSQRNGYCELFHN</sequence>
<keyword evidence="2" id="KW-1185">Reference proteome</keyword>
<accession>A0ABM3I6G5</accession>
<feature type="region of interest" description="Disordered" evidence="1">
    <location>
        <begin position="1"/>
        <end position="43"/>
    </location>
</feature>
<proteinExistence type="predicted"/>
<dbReference type="GeneID" id="107433210"/>
<evidence type="ECO:0000313" key="3">
    <source>
        <dbReference type="RefSeq" id="XP_048321514.1"/>
    </source>
</evidence>
<evidence type="ECO:0000256" key="1">
    <source>
        <dbReference type="SAM" id="MobiDB-lite"/>
    </source>
</evidence>